<evidence type="ECO:0000256" key="5">
    <source>
        <dbReference type="ARBA" id="ARBA00023136"/>
    </source>
</evidence>
<dbReference type="PANTHER" id="PTHR34820">
    <property type="entry name" value="INNER MEMBRANE PROTEIN YEBZ"/>
    <property type="match status" value="1"/>
</dbReference>
<gene>
    <name evidence="8" type="ORF">VZ94_21550</name>
</gene>
<comment type="subcellular location">
    <subcellularLocation>
        <location evidence="6">Cell inner membrane</location>
        <topology evidence="6">Multi-pass membrane protein</topology>
    </subcellularLocation>
    <subcellularLocation>
        <location evidence="1">Cell membrane</location>
        <topology evidence="1">Multi-pass membrane protein</topology>
    </subcellularLocation>
</comment>
<evidence type="ECO:0000259" key="7">
    <source>
        <dbReference type="Pfam" id="PF05425"/>
    </source>
</evidence>
<dbReference type="OrthoDB" id="6053803at2"/>
<evidence type="ECO:0000313" key="9">
    <source>
        <dbReference type="Proteomes" id="UP000033684"/>
    </source>
</evidence>
<keyword evidence="4 6" id="KW-1133">Transmembrane helix</keyword>
<evidence type="ECO:0000256" key="6">
    <source>
        <dbReference type="RuleBase" id="RU369037"/>
    </source>
</evidence>
<dbReference type="PANTHER" id="PTHR34820:SF4">
    <property type="entry name" value="INNER MEMBRANE PROTEIN YEBZ"/>
    <property type="match status" value="1"/>
</dbReference>
<dbReference type="GO" id="GO:0006825">
    <property type="term" value="P:copper ion transport"/>
    <property type="evidence" value="ECO:0007669"/>
    <property type="project" value="InterPro"/>
</dbReference>
<dbReference type="EMBL" id="LAJX01000358">
    <property type="protein sequence ID" value="KJV04972.1"/>
    <property type="molecule type" value="Genomic_DNA"/>
</dbReference>
<sequence>MEDWLTMALRFVHYALLLILFGGMAFRLVGLRQVDTVEISRLLIGIAALAAPVVTVLLMLIGIAVMMGQAVVALDWATVEAMLFTTDMGWAFLARFGFLIVALGVVWISKPLSGVAVMCYAFALATLPWSGHAAASEGGWGFFHRLNDALHLLAAGFWIGAILWFLLLAVQAHRAPQQANPDLLLKGMHRFAPIGVVLVSIVAITGIINAELIFGLNITMSVTEQPYGQILLLKLALVLLMLCSAACHARYAKRWTRSMVGETDILKAVRISLAAEFGLAILVIASVALLGMMMPTE</sequence>
<evidence type="ECO:0000313" key="8">
    <source>
        <dbReference type="EMBL" id="KJV04972.1"/>
    </source>
</evidence>
<keyword evidence="9" id="KW-1185">Reference proteome</keyword>
<dbReference type="Proteomes" id="UP000033684">
    <property type="component" value="Unassembled WGS sequence"/>
</dbReference>
<reference evidence="9" key="1">
    <citation type="submission" date="2015-03" db="EMBL/GenBank/DDBJ databases">
        <title>Draft genome sequence of a novel methanotroph (Sn10-6) isolated from flooded ricefield rhizosphere in India.</title>
        <authorList>
            <person name="Pandit P.S."/>
            <person name="Pore S.D."/>
            <person name="Arora P."/>
            <person name="Kapse N.G."/>
            <person name="Dhakephalkar P.K."/>
            <person name="Rahalkar M.C."/>
        </authorList>
    </citation>
    <scope>NUCLEOTIDE SEQUENCE [LARGE SCALE GENOMIC DNA]</scope>
    <source>
        <strain evidence="9">Sn10-6</strain>
    </source>
</reference>
<keyword evidence="3 6" id="KW-0812">Transmembrane</keyword>
<feature type="transmembrane region" description="Helical" evidence="6">
    <location>
        <begin position="12"/>
        <end position="30"/>
    </location>
</feature>
<feature type="transmembrane region" description="Helical" evidence="6">
    <location>
        <begin position="149"/>
        <end position="170"/>
    </location>
</feature>
<accession>A0A0F3IE64</accession>
<keyword evidence="6" id="KW-0186">Copper</keyword>
<comment type="similarity">
    <text evidence="6">Belongs to the CopD family.</text>
</comment>
<dbReference type="InterPro" id="IPR047689">
    <property type="entry name" value="CopD"/>
</dbReference>
<comment type="function">
    <text evidence="6">Involved in copper resistance.</text>
</comment>
<keyword evidence="6" id="KW-0997">Cell inner membrane</keyword>
<evidence type="ECO:0000256" key="3">
    <source>
        <dbReference type="ARBA" id="ARBA00022692"/>
    </source>
</evidence>
<keyword evidence="2 6" id="KW-1003">Cell membrane</keyword>
<evidence type="ECO:0000256" key="2">
    <source>
        <dbReference type="ARBA" id="ARBA00022475"/>
    </source>
</evidence>
<organism evidence="8 9">
    <name type="scientific">Methylocucumis oryzae</name>
    <dbReference type="NCBI Taxonomy" id="1632867"/>
    <lineage>
        <taxon>Bacteria</taxon>
        <taxon>Pseudomonadati</taxon>
        <taxon>Pseudomonadota</taxon>
        <taxon>Gammaproteobacteria</taxon>
        <taxon>Methylococcales</taxon>
        <taxon>Methylococcaceae</taxon>
        <taxon>Methylocucumis</taxon>
    </lineage>
</organism>
<evidence type="ECO:0000256" key="1">
    <source>
        <dbReference type="ARBA" id="ARBA00004651"/>
    </source>
</evidence>
<proteinExistence type="inferred from homology"/>
<dbReference type="Pfam" id="PF05425">
    <property type="entry name" value="CopD"/>
    <property type="match status" value="1"/>
</dbReference>
<feature type="transmembrane region" description="Helical" evidence="6">
    <location>
        <begin position="273"/>
        <end position="294"/>
    </location>
</feature>
<keyword evidence="5 6" id="KW-0472">Membrane</keyword>
<dbReference type="InterPro" id="IPR032694">
    <property type="entry name" value="CopC/D"/>
</dbReference>
<dbReference type="GO" id="GO:0046688">
    <property type="term" value="P:response to copper ion"/>
    <property type="evidence" value="ECO:0007669"/>
    <property type="project" value="UniProtKB-UniRule"/>
</dbReference>
<dbReference type="RefSeq" id="WP_045780818.1">
    <property type="nucleotide sequence ID" value="NZ_LAJX01000358.1"/>
</dbReference>
<feature type="domain" description="Copper resistance protein D" evidence="7">
    <location>
        <begin position="188"/>
        <end position="290"/>
    </location>
</feature>
<reference evidence="8 9" key="2">
    <citation type="journal article" date="2016" name="Microb. Ecol.">
        <title>Genome Characteristics of a Novel Type I Methanotroph (Sn10-6) Isolated from a Flooded Indian Rice Field.</title>
        <authorList>
            <person name="Rahalkar M.C."/>
            <person name="Pandit P.S."/>
            <person name="Dhakephalkar P.K."/>
            <person name="Pore S."/>
            <person name="Arora P."/>
            <person name="Kapse N."/>
        </authorList>
    </citation>
    <scope>NUCLEOTIDE SEQUENCE [LARGE SCALE GENOMIC DNA]</scope>
    <source>
        <strain evidence="8 9">Sn10-6</strain>
    </source>
</reference>
<feature type="transmembrane region" description="Helical" evidence="6">
    <location>
        <begin position="191"/>
        <end position="210"/>
    </location>
</feature>
<dbReference type="NCBIfam" id="NF033808">
    <property type="entry name" value="copper_CopD"/>
    <property type="match status" value="1"/>
</dbReference>
<feature type="transmembrane region" description="Helical" evidence="6">
    <location>
        <begin position="88"/>
        <end position="107"/>
    </location>
</feature>
<name>A0A0F3IE64_9GAMM</name>
<feature type="transmembrane region" description="Helical" evidence="6">
    <location>
        <begin position="42"/>
        <end position="68"/>
    </location>
</feature>
<protein>
    <recommendedName>
        <fullName evidence="6">Copper resistance protein D</fullName>
    </recommendedName>
</protein>
<comment type="caution">
    <text evidence="8">The sequence shown here is derived from an EMBL/GenBank/DDBJ whole genome shotgun (WGS) entry which is preliminary data.</text>
</comment>
<dbReference type="GO" id="GO:0005886">
    <property type="term" value="C:plasma membrane"/>
    <property type="evidence" value="ECO:0007669"/>
    <property type="project" value="UniProtKB-SubCell"/>
</dbReference>
<dbReference type="InterPro" id="IPR008457">
    <property type="entry name" value="Cu-R_CopD_dom"/>
</dbReference>
<feature type="transmembrane region" description="Helical" evidence="6">
    <location>
        <begin position="230"/>
        <end position="252"/>
    </location>
</feature>
<dbReference type="AlphaFoldDB" id="A0A0F3IE64"/>
<feature type="transmembrane region" description="Helical" evidence="6">
    <location>
        <begin position="112"/>
        <end position="129"/>
    </location>
</feature>
<evidence type="ECO:0000256" key="4">
    <source>
        <dbReference type="ARBA" id="ARBA00022989"/>
    </source>
</evidence>